<proteinExistence type="predicted"/>
<sequence>MTTLLHPFKDLVSNDLFVKLAYICNERENQLKKAFEVCICTLLVGIKNCKDLEVLLKAVDEIEVSFEKQLDDFYTHENLFSEAFVYLNRLFPNKKERLSEMISNEMCIKSESARVLFNVVTLLVLANLKKEVPENLFSLLDKEAQTLYGILPRGVRLILGIANAEKGYDYFESSRPEIAAFSFFRFKKGK</sequence>
<dbReference type="Proteomes" id="UP000182961">
    <property type="component" value="Unassembled WGS sequence"/>
</dbReference>
<name>A0A1I4VX27_9FLAO</name>
<dbReference type="AlphaFoldDB" id="A0A1I4VX27"/>
<dbReference type="eggNOG" id="COG5403">
    <property type="taxonomic scope" value="Bacteria"/>
</dbReference>
<keyword evidence="2" id="KW-1185">Reference proteome</keyword>
<evidence type="ECO:0000313" key="1">
    <source>
        <dbReference type="EMBL" id="SFN05791.1"/>
    </source>
</evidence>
<protein>
    <submittedName>
        <fullName evidence="1">Uncharacterized protein</fullName>
    </submittedName>
</protein>
<gene>
    <name evidence="1" type="ORF">SAMN05444143_105220</name>
</gene>
<dbReference type="EMBL" id="FOUT01000005">
    <property type="protein sequence ID" value="SFN05791.1"/>
    <property type="molecule type" value="Genomic_DNA"/>
</dbReference>
<dbReference type="RefSeq" id="WP_024982190.1">
    <property type="nucleotide sequence ID" value="NZ_CBCRUM010000012.1"/>
</dbReference>
<evidence type="ECO:0000313" key="2">
    <source>
        <dbReference type="Proteomes" id="UP000182961"/>
    </source>
</evidence>
<accession>A0A1I4VX27</accession>
<organism evidence="1 2">
    <name type="scientific">Flavobacterium succinicans</name>
    <dbReference type="NCBI Taxonomy" id="29536"/>
    <lineage>
        <taxon>Bacteria</taxon>
        <taxon>Pseudomonadati</taxon>
        <taxon>Bacteroidota</taxon>
        <taxon>Flavobacteriia</taxon>
        <taxon>Flavobacteriales</taxon>
        <taxon>Flavobacteriaceae</taxon>
        <taxon>Flavobacterium</taxon>
    </lineage>
</organism>
<reference evidence="2" key="1">
    <citation type="submission" date="2016-10" db="EMBL/GenBank/DDBJ databases">
        <authorList>
            <person name="Varghese N."/>
            <person name="Submissions S."/>
        </authorList>
    </citation>
    <scope>NUCLEOTIDE SEQUENCE [LARGE SCALE GENOMIC DNA]</scope>
    <source>
        <strain evidence="2">DSM 4002</strain>
    </source>
</reference>